<sequence length="146" mass="15560">MYSAEDRPVPEPAAPDAHQVSKGDDSGRSPNEEVSLEEDRVSDSQLPGQDVGLLDDALELAEEKPLSSVQEDAVLEDLNVSSYLESKAEVSTENAHVVESKLKSSPPNLDVSPGSHDVVASDPRWSEQAAKTYVARECVALGSSSV</sequence>
<dbReference type="Proteomes" id="UP001165121">
    <property type="component" value="Unassembled WGS sequence"/>
</dbReference>
<accession>A0A9W6X5S1</accession>
<reference evidence="2" key="1">
    <citation type="submission" date="2023-04" db="EMBL/GenBank/DDBJ databases">
        <title>Phytophthora fragariaefolia NBRC 109709.</title>
        <authorList>
            <person name="Ichikawa N."/>
            <person name="Sato H."/>
            <person name="Tonouchi N."/>
        </authorList>
    </citation>
    <scope>NUCLEOTIDE SEQUENCE</scope>
    <source>
        <strain evidence="2">NBRC 109709</strain>
    </source>
</reference>
<feature type="region of interest" description="Disordered" evidence="1">
    <location>
        <begin position="1"/>
        <end position="50"/>
    </location>
</feature>
<feature type="region of interest" description="Disordered" evidence="1">
    <location>
        <begin position="101"/>
        <end position="120"/>
    </location>
</feature>
<protein>
    <submittedName>
        <fullName evidence="2">Unnamed protein product</fullName>
    </submittedName>
</protein>
<comment type="caution">
    <text evidence="2">The sequence shown here is derived from an EMBL/GenBank/DDBJ whole genome shotgun (WGS) entry which is preliminary data.</text>
</comment>
<gene>
    <name evidence="2" type="ORF">Pfra01_000754100</name>
</gene>
<evidence type="ECO:0000313" key="3">
    <source>
        <dbReference type="Proteomes" id="UP001165121"/>
    </source>
</evidence>
<dbReference type="EMBL" id="BSXT01000669">
    <property type="protein sequence ID" value="GMF32094.1"/>
    <property type="molecule type" value="Genomic_DNA"/>
</dbReference>
<evidence type="ECO:0000256" key="1">
    <source>
        <dbReference type="SAM" id="MobiDB-lite"/>
    </source>
</evidence>
<feature type="compositionally biased region" description="Basic and acidic residues" evidence="1">
    <location>
        <begin position="19"/>
        <end position="42"/>
    </location>
</feature>
<proteinExistence type="predicted"/>
<organism evidence="2 3">
    <name type="scientific">Phytophthora fragariaefolia</name>
    <dbReference type="NCBI Taxonomy" id="1490495"/>
    <lineage>
        <taxon>Eukaryota</taxon>
        <taxon>Sar</taxon>
        <taxon>Stramenopiles</taxon>
        <taxon>Oomycota</taxon>
        <taxon>Peronosporomycetes</taxon>
        <taxon>Peronosporales</taxon>
        <taxon>Peronosporaceae</taxon>
        <taxon>Phytophthora</taxon>
    </lineage>
</organism>
<evidence type="ECO:0000313" key="2">
    <source>
        <dbReference type="EMBL" id="GMF32094.1"/>
    </source>
</evidence>
<keyword evidence="3" id="KW-1185">Reference proteome</keyword>
<name>A0A9W6X5S1_9STRA</name>
<dbReference type="AlphaFoldDB" id="A0A9W6X5S1"/>